<name>Q0FNG7_SALBH</name>
<reference evidence="2 3" key="1">
    <citation type="journal article" date="2010" name="J. Bacteriol.">
        <title>Genome sequences of Pelagibaca bermudensis HTCC2601T and Maritimibacter alkaliphilus HTCC2654T, the type strains of two marine Roseobacter genera.</title>
        <authorList>
            <person name="Thrash J.C."/>
            <person name="Cho J.C."/>
            <person name="Ferriera S."/>
            <person name="Johnson J."/>
            <person name="Vergin K.L."/>
            <person name="Giovannoni S.J."/>
        </authorList>
    </citation>
    <scope>NUCLEOTIDE SEQUENCE [LARGE SCALE GENOMIC DNA]</scope>
    <source>
        <strain evidence="3">DSM 26914 / JCM 13377 / KCTC 12554 / HTCC2601</strain>
    </source>
</reference>
<feature type="chain" id="PRO_5004171849" description="Succinate dehydrogenase" evidence="1">
    <location>
        <begin position="21"/>
        <end position="106"/>
    </location>
</feature>
<protein>
    <recommendedName>
        <fullName evidence="4">Succinate dehydrogenase</fullName>
    </recommendedName>
</protein>
<dbReference type="RefSeq" id="WP_007793422.1">
    <property type="nucleotide sequence ID" value="NZ_DS022276.1"/>
</dbReference>
<gene>
    <name evidence="2" type="ORF">R2601_10749</name>
</gene>
<evidence type="ECO:0000256" key="1">
    <source>
        <dbReference type="SAM" id="SignalP"/>
    </source>
</evidence>
<sequence>MRKILLLTLLLAACSTQSQDAIARGAARSTVTKIVVDRFPGAPVEPVLDCVIDNASATQIYALAADTIGGPTESSIQIVADVVQKPETITCLSTTGLAAVLSGAGA</sequence>
<feature type="signal peptide" evidence="1">
    <location>
        <begin position="1"/>
        <end position="20"/>
    </location>
</feature>
<dbReference type="eggNOG" id="ENOG5032SYC">
    <property type="taxonomic scope" value="Bacteria"/>
</dbReference>
<dbReference type="STRING" id="314265.R2601_10749"/>
<dbReference type="Proteomes" id="UP000006230">
    <property type="component" value="Unassembled WGS sequence"/>
</dbReference>
<dbReference type="HOGENOM" id="CLU_157980_0_0_5"/>
<dbReference type="EMBL" id="AATQ01000022">
    <property type="protein sequence ID" value="EAU45777.1"/>
    <property type="molecule type" value="Genomic_DNA"/>
</dbReference>
<accession>Q0FNG7</accession>
<dbReference type="OrthoDB" id="7867642at2"/>
<proteinExistence type="predicted"/>
<dbReference type="AlphaFoldDB" id="Q0FNG7"/>
<organism evidence="2 3">
    <name type="scientific">Salipiger bermudensis (strain DSM 26914 / JCM 13377 / KCTC 12554 / HTCC2601)</name>
    <name type="common">Pelagibaca bermudensis</name>
    <dbReference type="NCBI Taxonomy" id="314265"/>
    <lineage>
        <taxon>Bacteria</taxon>
        <taxon>Pseudomonadati</taxon>
        <taxon>Pseudomonadota</taxon>
        <taxon>Alphaproteobacteria</taxon>
        <taxon>Rhodobacterales</taxon>
        <taxon>Roseobacteraceae</taxon>
        <taxon>Salipiger</taxon>
    </lineage>
</organism>
<keyword evidence="1" id="KW-0732">Signal</keyword>
<evidence type="ECO:0000313" key="2">
    <source>
        <dbReference type="EMBL" id="EAU45777.1"/>
    </source>
</evidence>
<evidence type="ECO:0008006" key="4">
    <source>
        <dbReference type="Google" id="ProtNLM"/>
    </source>
</evidence>
<dbReference type="GeneID" id="92504308"/>
<evidence type="ECO:0000313" key="3">
    <source>
        <dbReference type="Proteomes" id="UP000006230"/>
    </source>
</evidence>
<comment type="caution">
    <text evidence="2">The sequence shown here is derived from an EMBL/GenBank/DDBJ whole genome shotgun (WGS) entry which is preliminary data.</text>
</comment>
<keyword evidence="3" id="KW-1185">Reference proteome</keyword>